<evidence type="ECO:0000259" key="1">
    <source>
        <dbReference type="Pfam" id="PF04073"/>
    </source>
</evidence>
<accession>A0A1G2RTB9</accession>
<dbReference type="Gene3D" id="3.90.960.10">
    <property type="entry name" value="YbaK/aminoacyl-tRNA synthetase-associated domain"/>
    <property type="match status" value="1"/>
</dbReference>
<dbReference type="SUPFAM" id="SSF55826">
    <property type="entry name" value="YbaK/ProRS associated domain"/>
    <property type="match status" value="1"/>
</dbReference>
<protein>
    <recommendedName>
        <fullName evidence="1">YbaK/aminoacyl-tRNA synthetase-associated domain-containing protein</fullName>
    </recommendedName>
</protein>
<sequence>MPILKKLQKFFEDNKVKYETIQHKIVFTAYDKAATLKIAEKIIGKTLVVKLDKSIVLVLIPANKNLDKQKLRKIAKSKKIDFVKEAWMKKNLKGVKIGSTPPFGVIFKIPTFVDIGLMKEKKIIVSSGDYNNSIKLNPAVLKKLIPYLVSGNFSKTR</sequence>
<gene>
    <name evidence="2" type="ORF">A3H01_00180</name>
</gene>
<comment type="caution">
    <text evidence="2">The sequence shown here is derived from an EMBL/GenBank/DDBJ whole genome shotgun (WGS) entry which is preliminary data.</text>
</comment>
<reference evidence="2 3" key="1">
    <citation type="journal article" date="2016" name="Nat. Commun.">
        <title>Thousands of microbial genomes shed light on interconnected biogeochemical processes in an aquifer system.</title>
        <authorList>
            <person name="Anantharaman K."/>
            <person name="Brown C.T."/>
            <person name="Hug L.A."/>
            <person name="Sharon I."/>
            <person name="Castelle C.J."/>
            <person name="Probst A.J."/>
            <person name="Thomas B.C."/>
            <person name="Singh A."/>
            <person name="Wilkins M.J."/>
            <person name="Karaoz U."/>
            <person name="Brodie E.L."/>
            <person name="Williams K.H."/>
            <person name="Hubbard S.S."/>
            <person name="Banfield J.F."/>
        </authorList>
    </citation>
    <scope>NUCLEOTIDE SEQUENCE [LARGE SCALE GENOMIC DNA]</scope>
</reference>
<dbReference type="InterPro" id="IPR036754">
    <property type="entry name" value="YbaK/aa-tRNA-synt-asso_dom_sf"/>
</dbReference>
<dbReference type="Proteomes" id="UP000177853">
    <property type="component" value="Unassembled WGS sequence"/>
</dbReference>
<feature type="domain" description="YbaK/aminoacyl-tRNA synthetase-associated" evidence="1">
    <location>
        <begin position="26"/>
        <end position="144"/>
    </location>
</feature>
<dbReference type="EMBL" id="MHUM01000037">
    <property type="protein sequence ID" value="OHA76086.1"/>
    <property type="molecule type" value="Genomic_DNA"/>
</dbReference>
<dbReference type="Pfam" id="PF04073">
    <property type="entry name" value="tRNA_edit"/>
    <property type="match status" value="1"/>
</dbReference>
<name>A0A1G2RTB9_9BACT</name>
<dbReference type="GO" id="GO:0002161">
    <property type="term" value="F:aminoacyl-tRNA deacylase activity"/>
    <property type="evidence" value="ECO:0007669"/>
    <property type="project" value="InterPro"/>
</dbReference>
<dbReference type="AlphaFoldDB" id="A0A1G2RTB9"/>
<evidence type="ECO:0000313" key="3">
    <source>
        <dbReference type="Proteomes" id="UP000177853"/>
    </source>
</evidence>
<proteinExistence type="predicted"/>
<dbReference type="InterPro" id="IPR007214">
    <property type="entry name" value="YbaK/aa-tRNA-synth-assoc-dom"/>
</dbReference>
<organism evidence="2 3">
    <name type="scientific">Candidatus Wildermuthbacteria bacterium RIFCSPLOWO2_12_FULL_40_9</name>
    <dbReference type="NCBI Taxonomy" id="1802467"/>
    <lineage>
        <taxon>Bacteria</taxon>
        <taxon>Candidatus Wildermuthiibacteriota</taxon>
    </lineage>
</organism>
<evidence type="ECO:0000313" key="2">
    <source>
        <dbReference type="EMBL" id="OHA76086.1"/>
    </source>
</evidence>
<dbReference type="CDD" id="cd04332">
    <property type="entry name" value="YbaK_like"/>
    <property type="match status" value="1"/>
</dbReference>